<keyword evidence="2" id="KW-1185">Reference proteome</keyword>
<name>A0A452H9I2_9SAUR</name>
<reference evidence="1" key="3">
    <citation type="submission" date="2025-09" db="UniProtKB">
        <authorList>
            <consortium name="Ensembl"/>
        </authorList>
    </citation>
    <scope>IDENTIFICATION</scope>
</reference>
<dbReference type="Ensembl" id="ENSGAGT00000013133.1">
    <property type="protein sequence ID" value="ENSGAGP00000011472.1"/>
    <property type="gene ID" value="ENSGAGG00000008851.1"/>
</dbReference>
<reference evidence="1" key="2">
    <citation type="submission" date="2025-08" db="UniProtKB">
        <authorList>
            <consortium name="Ensembl"/>
        </authorList>
    </citation>
    <scope>IDENTIFICATION</scope>
</reference>
<protein>
    <submittedName>
        <fullName evidence="1">Uncharacterized protein</fullName>
    </submittedName>
</protein>
<evidence type="ECO:0000313" key="2">
    <source>
        <dbReference type="Proteomes" id="UP000291020"/>
    </source>
</evidence>
<dbReference type="STRING" id="38772.ENSGAGP00000011472"/>
<organism evidence="1 2">
    <name type="scientific">Gopherus agassizii</name>
    <name type="common">Agassiz's desert tortoise</name>
    <dbReference type="NCBI Taxonomy" id="38772"/>
    <lineage>
        <taxon>Eukaryota</taxon>
        <taxon>Metazoa</taxon>
        <taxon>Chordata</taxon>
        <taxon>Craniata</taxon>
        <taxon>Vertebrata</taxon>
        <taxon>Euteleostomi</taxon>
        <taxon>Archelosauria</taxon>
        <taxon>Testudinata</taxon>
        <taxon>Testudines</taxon>
        <taxon>Cryptodira</taxon>
        <taxon>Durocryptodira</taxon>
        <taxon>Testudinoidea</taxon>
        <taxon>Testudinidae</taxon>
        <taxon>Gopherus</taxon>
    </lineage>
</organism>
<dbReference type="Proteomes" id="UP000291020">
    <property type="component" value="Unassembled WGS sequence"/>
</dbReference>
<accession>A0A452H9I2</accession>
<dbReference type="PANTHER" id="PTHR22796">
    <property type="entry name" value="URG4-RELATED"/>
    <property type="match status" value="1"/>
</dbReference>
<dbReference type="PANTHER" id="PTHR22796:SF6">
    <property type="entry name" value="INTERFERON-INDUCED VERY LARGE GTPASE 1-RELATED"/>
    <property type="match status" value="1"/>
</dbReference>
<evidence type="ECO:0000313" key="1">
    <source>
        <dbReference type="Ensembl" id="ENSGAGP00000011472.1"/>
    </source>
</evidence>
<sequence>ISFKIACQGATSITTFADILCSNLKSAICHAIYDKTAIDIANEMRSKHPAFSGNRSRLELFMLVCLLKQEDFEKYQQYIYNPSYYMEDFIRREVDKYCLDKKNPKLKNFLNLNLDSFHSLVLLAIHESIKVVKDKHGNVASWLDEFCTRLGDDMYLPRSNLTSIEHQETKDIQFLEQVVSESLIPALEELKQTFSEIDLDPFQCSFCKAVCTNTIPGHDGDHSTHFHRPQALAGIQWEGTNHLVTDICTTLAASDCKIVLDGKTIPCKNYREVGSDYANWDIKPVTSQLSYWKWFVSHFRSDLEKIHNGKFKGKGAIPTNWNNLNKDKVLDWKG</sequence>
<reference evidence="2" key="1">
    <citation type="journal article" date="2017" name="PLoS ONE">
        <title>The Agassiz's desert tortoise genome provides a resource for the conservation of a threatened species.</title>
        <authorList>
            <person name="Tollis M."/>
            <person name="DeNardo D.F."/>
            <person name="Cornelius J.A."/>
            <person name="Dolby G.A."/>
            <person name="Edwards T."/>
            <person name="Henen B.T."/>
            <person name="Karl A.E."/>
            <person name="Murphy R.W."/>
            <person name="Kusumi K."/>
        </authorList>
    </citation>
    <scope>NUCLEOTIDE SEQUENCE [LARGE SCALE GENOMIC DNA]</scope>
</reference>
<dbReference type="AlphaFoldDB" id="A0A452H9I2"/>
<proteinExistence type="predicted"/>